<dbReference type="AlphaFoldDB" id="A0A0V1FIN5"/>
<protein>
    <submittedName>
        <fullName evidence="1">Uncharacterized protein</fullName>
    </submittedName>
</protein>
<evidence type="ECO:0000313" key="2">
    <source>
        <dbReference type="EMBL" id="KRY85952.1"/>
    </source>
</evidence>
<keyword evidence="3" id="KW-1185">Reference proteome</keyword>
<accession>A0A0V1FIN5</accession>
<dbReference type="Proteomes" id="UP000054995">
    <property type="component" value="Unassembled WGS sequence"/>
</dbReference>
<comment type="caution">
    <text evidence="1">The sequence shown here is derived from an EMBL/GenBank/DDBJ whole genome shotgun (WGS) entry which is preliminary data.</text>
</comment>
<organism evidence="1 3">
    <name type="scientific">Trichinella pseudospiralis</name>
    <name type="common">Parasitic roundworm</name>
    <dbReference type="NCBI Taxonomy" id="6337"/>
    <lineage>
        <taxon>Eukaryota</taxon>
        <taxon>Metazoa</taxon>
        <taxon>Ecdysozoa</taxon>
        <taxon>Nematoda</taxon>
        <taxon>Enoplea</taxon>
        <taxon>Dorylaimia</taxon>
        <taxon>Trichinellida</taxon>
        <taxon>Trichinellidae</taxon>
        <taxon>Trichinella</taxon>
    </lineage>
</organism>
<reference evidence="1 3" key="1">
    <citation type="submission" date="2015-01" db="EMBL/GenBank/DDBJ databases">
        <title>Evolution of Trichinella species and genotypes.</title>
        <authorList>
            <person name="Korhonen P.K."/>
            <person name="Edoardo P."/>
            <person name="Giuseppe L.R."/>
            <person name="Gasser R.B."/>
        </authorList>
    </citation>
    <scope>NUCLEOTIDE SEQUENCE [LARGE SCALE GENOMIC DNA]</scope>
    <source>
        <strain evidence="1">ISS470</strain>
    </source>
</reference>
<gene>
    <name evidence="1" type="ORF">T4D_10925</name>
    <name evidence="2" type="ORF">T4D_13412</name>
</gene>
<evidence type="ECO:0000313" key="1">
    <source>
        <dbReference type="EMBL" id="KRY85913.1"/>
    </source>
</evidence>
<proteinExistence type="predicted"/>
<name>A0A0V1FIN5_TRIPS</name>
<sequence>MHIEAKQSAAIEIFLPLTAAVRNKGTSGRNCIKYGVEFHYEQYKANISKQLVFSSMQIREIFILLFKFYIIQDISLLTTTKPAFNYLKYT</sequence>
<dbReference type="EMBL" id="JYDT01000080">
    <property type="protein sequence ID" value="KRY85952.1"/>
    <property type="molecule type" value="Genomic_DNA"/>
</dbReference>
<dbReference type="EMBL" id="JYDT01000080">
    <property type="protein sequence ID" value="KRY85913.1"/>
    <property type="molecule type" value="Genomic_DNA"/>
</dbReference>
<evidence type="ECO:0000313" key="3">
    <source>
        <dbReference type="Proteomes" id="UP000054995"/>
    </source>
</evidence>